<keyword evidence="2" id="KW-1185">Reference proteome</keyword>
<dbReference type="Proteomes" id="UP000183940">
    <property type="component" value="Unassembled WGS sequence"/>
</dbReference>
<evidence type="ECO:0000313" key="2">
    <source>
        <dbReference type="Proteomes" id="UP000183940"/>
    </source>
</evidence>
<dbReference type="AlphaFoldDB" id="A0A1L9QT00"/>
<dbReference type="STRING" id="1925591.BI308_09620"/>
<name>A0A1L9QT00_9CYAN</name>
<accession>A0A1L9QT00</accession>
<dbReference type="EMBL" id="MLAW01000013">
    <property type="protein sequence ID" value="OJJ25772.1"/>
    <property type="molecule type" value="Genomic_DNA"/>
</dbReference>
<sequence>MPDPSEFLYPRSRYYGEFRPEYLVFDANLQEFAQKVTYICSLETGGKIPPVEAYEQIRKLWLELEQSKDRLGLEKPPEDPSAD</sequence>
<comment type="caution">
    <text evidence="1">The sequence shown here is derived from an EMBL/GenBank/DDBJ whole genome shotgun (WGS) entry which is preliminary data.</text>
</comment>
<evidence type="ECO:0000313" key="1">
    <source>
        <dbReference type="EMBL" id="OJJ25772.1"/>
    </source>
</evidence>
<protein>
    <recommendedName>
        <fullName evidence="3">Isopropylmalate/homocitrate/citramalate synthase</fullName>
    </recommendedName>
</protein>
<reference evidence="1" key="1">
    <citation type="submission" date="2016-10" db="EMBL/GenBank/DDBJ databases">
        <title>CRISPR-Cas defence system in Roseofilum reptotaenium: evidence of a bacteriophage-cyanobacterium arms race in the coral black band disease.</title>
        <authorList>
            <person name="Buerger P."/>
            <person name="Wood-Charlson E.M."/>
            <person name="Weynberg K.D."/>
            <person name="Willis B."/>
            <person name="Van Oppen M.J."/>
        </authorList>
    </citation>
    <scope>NUCLEOTIDE SEQUENCE [LARGE SCALE GENOMIC DNA]</scope>
    <source>
        <strain evidence="1">AO1-A</strain>
    </source>
</reference>
<evidence type="ECO:0008006" key="3">
    <source>
        <dbReference type="Google" id="ProtNLM"/>
    </source>
</evidence>
<gene>
    <name evidence="1" type="ORF">BI308_09620</name>
</gene>
<dbReference type="Pfam" id="PF23856">
    <property type="entry name" value="DUF7219"/>
    <property type="match status" value="1"/>
</dbReference>
<proteinExistence type="predicted"/>
<dbReference type="InterPro" id="IPR055643">
    <property type="entry name" value="DUF7219"/>
</dbReference>
<organism evidence="1 2">
    <name type="scientific">Roseofilum reptotaenium AO1-A</name>
    <dbReference type="NCBI Taxonomy" id="1925591"/>
    <lineage>
        <taxon>Bacteria</taxon>
        <taxon>Bacillati</taxon>
        <taxon>Cyanobacteriota</taxon>
        <taxon>Cyanophyceae</taxon>
        <taxon>Desertifilales</taxon>
        <taxon>Desertifilaceae</taxon>
        <taxon>Roseofilum</taxon>
    </lineage>
</organism>